<organism evidence="2 3">
    <name type="scientific">Streptomyces chitinivorans</name>
    <dbReference type="NCBI Taxonomy" id="1257027"/>
    <lineage>
        <taxon>Bacteria</taxon>
        <taxon>Bacillati</taxon>
        <taxon>Actinomycetota</taxon>
        <taxon>Actinomycetes</taxon>
        <taxon>Kitasatosporales</taxon>
        <taxon>Streptomycetaceae</taxon>
        <taxon>Streptomyces</taxon>
    </lineage>
</organism>
<keyword evidence="3" id="KW-1185">Reference proteome</keyword>
<comment type="caution">
    <text evidence="2">The sequence shown here is derived from an EMBL/GenBank/DDBJ whole genome shotgun (WGS) entry which is preliminary data.</text>
</comment>
<dbReference type="InterPro" id="IPR046633">
    <property type="entry name" value="DUF6745"/>
</dbReference>
<dbReference type="Proteomes" id="UP001607069">
    <property type="component" value="Unassembled WGS sequence"/>
</dbReference>
<protein>
    <submittedName>
        <fullName evidence="2">DUF6745 domain-containing protein</fullName>
    </submittedName>
</protein>
<evidence type="ECO:0000313" key="3">
    <source>
        <dbReference type="Proteomes" id="UP001607069"/>
    </source>
</evidence>
<evidence type="ECO:0000313" key="2">
    <source>
        <dbReference type="EMBL" id="MFH0247821.1"/>
    </source>
</evidence>
<gene>
    <name evidence="2" type="ORF">ACG5V6_06300</name>
</gene>
<reference evidence="2 3" key="1">
    <citation type="submission" date="2024-10" db="EMBL/GenBank/DDBJ databases">
        <authorList>
            <person name="Cho J.-C."/>
        </authorList>
    </citation>
    <scope>NUCLEOTIDE SEQUENCE [LARGE SCALE GENOMIC DNA]</scope>
    <source>
        <strain evidence="2 3">KCTC29696</strain>
    </source>
</reference>
<accession>A0ABW7HQD7</accession>
<evidence type="ECO:0000259" key="1">
    <source>
        <dbReference type="Pfam" id="PF20530"/>
    </source>
</evidence>
<proteinExistence type="predicted"/>
<dbReference type="Pfam" id="PF20530">
    <property type="entry name" value="DUF6745"/>
    <property type="match status" value="1"/>
</dbReference>
<name>A0ABW7HQD7_9ACTN</name>
<dbReference type="RefSeq" id="WP_279949748.1">
    <property type="nucleotide sequence ID" value="NZ_BAABEN010000008.1"/>
</dbReference>
<feature type="domain" description="DUF6745" evidence="1">
    <location>
        <begin position="144"/>
        <end position="354"/>
    </location>
</feature>
<dbReference type="EMBL" id="JBIHMK010000014">
    <property type="protein sequence ID" value="MFH0247821.1"/>
    <property type="molecule type" value="Genomic_DNA"/>
</dbReference>
<sequence>MTTVTNTQTSESADLAGEAERWRRIAARTGPADRSAAEAGVRLAYRTAGLAEPERIVWADSPRAAVAAVRTLRGAGRSVRREVRTLPWAAERERLYGRLGPVGWAEHWARTGAPLWETTALLVERVRTGVVEESAPTPADEPAVRLALLDAVLGQHDAPWLAALGGGDEDGDGTGPLTGLAAVARAAGWWWPYERVAVVAERPLELHRDEAGRLDRGDGPALVFPDGFALYAWKGMPVPADFLAGLDALTPERIRAEENAELRRVMLEHYGYDRYLAESGARPVHRDSTGVLWRIDLEGDEPVLTVEVVNSTPEPDGTYRTYWLRVPPSTRTAREGVAWTFGLRPDAYEPEVQT</sequence>